<dbReference type="InterPro" id="IPR013986">
    <property type="entry name" value="DExx_box_DNA_helicase_dom_sf"/>
</dbReference>
<organism evidence="13 14">
    <name type="scientific">Candidatus Uhrbacteria bacterium GW2011_GWF2_39_13</name>
    <dbReference type="NCBI Taxonomy" id="1618995"/>
    <lineage>
        <taxon>Bacteria</taxon>
        <taxon>Candidatus Uhriibacteriota</taxon>
    </lineage>
</organism>
<comment type="catalytic activity">
    <reaction evidence="9">
        <text>ATP + H2O = ADP + phosphate + H(+)</text>
        <dbReference type="Rhea" id="RHEA:13065"/>
        <dbReference type="ChEBI" id="CHEBI:15377"/>
        <dbReference type="ChEBI" id="CHEBI:15378"/>
        <dbReference type="ChEBI" id="CHEBI:30616"/>
        <dbReference type="ChEBI" id="CHEBI:43474"/>
        <dbReference type="ChEBI" id="CHEBI:456216"/>
        <dbReference type="EC" id="5.6.2.4"/>
    </reaction>
</comment>
<gene>
    <name evidence="13" type="ORF">UT30_C0003G0002</name>
</gene>
<dbReference type="Pfam" id="PF13361">
    <property type="entry name" value="UvrD_C"/>
    <property type="match status" value="2"/>
</dbReference>
<evidence type="ECO:0000256" key="4">
    <source>
        <dbReference type="ARBA" id="ARBA00022806"/>
    </source>
</evidence>
<evidence type="ECO:0000256" key="8">
    <source>
        <dbReference type="ARBA" id="ARBA00034808"/>
    </source>
</evidence>
<dbReference type="Gene3D" id="3.40.50.300">
    <property type="entry name" value="P-loop containing nucleotide triphosphate hydrolases"/>
    <property type="match status" value="2"/>
</dbReference>
<evidence type="ECO:0000256" key="9">
    <source>
        <dbReference type="ARBA" id="ARBA00048988"/>
    </source>
</evidence>
<dbReference type="SUPFAM" id="SSF52540">
    <property type="entry name" value="P-loop containing nucleoside triphosphate hydrolases"/>
    <property type="match status" value="1"/>
</dbReference>
<dbReference type="AlphaFoldDB" id="A0A0G0MNW3"/>
<dbReference type="PROSITE" id="PS51217">
    <property type="entry name" value="UVRD_HELICASE_CTER"/>
    <property type="match status" value="1"/>
</dbReference>
<comment type="caution">
    <text evidence="13">The sequence shown here is derived from an EMBL/GenBank/DDBJ whole genome shotgun (WGS) entry which is preliminary data.</text>
</comment>
<sequence length="725" mass="82164">MSFCDGDGPFSGVVFSIRMLECARMQEFTLHDNFDLSKARIDYQKELNPQQLEVVLNGEGAVLVLAGAGSGKTRTITYRVSYLLERGVSPDNILLLTFTNKAAKEMLSRVETLLGWYPKGLWGGTFHSIANRLLRIYAPELGYPSNFTILDQEDTKALVKVCIKLLQVDTTSRRFPSPSKVHSLISYVHNSGKSISEVIESKYPQLTELTGVIERIAQLYAQRKKEADAMDFDDLLLKLRELLSTNEGIRRRLSQQFEYVLVDEYQDTNVVQADLIRFLSSEHGNLLVVGDDAQSIYSFRAADIKNILGFPQTYPKTKTFRLTTNYRSTPEILSIANAIIAQNKNQFKKELASVQPSSDLPHLVPANNSAQEAQFISQRILVLREEGVPLKEVAVLFRAAFHSQALEFELMKRDIPYEYRGGLKFFERAHIKDVISYLRIKTNPKDEMAWMRVLGLLSGVGLATAQNIAVQMKKLNSLADLFSSPIKIPKRAQSGWNLLLKTVEDLVAGNLPSDLIRTVVAGDYRNYLEAEYPDFMDRLEDLEQFALFAQGYTSLQVFLDEISLSLDYGVLREEDGISEEEKIVLSTIHQAKGLEWTAVFVMHLIDGKFPNERALEEEGGLEEERRLFYVATTRARKQLFFTYPITSGYDTLMLSQPSIFLQELPDTLFEKILLKTAVKSFASHSSSNKQSWDDEGPTIVFDELGERVQKQIPKGMSFLRNIDEL</sequence>
<dbReference type="PROSITE" id="PS51198">
    <property type="entry name" value="UVRD_HELICASE_ATP_BIND"/>
    <property type="match status" value="1"/>
</dbReference>
<comment type="catalytic activity">
    <reaction evidence="7">
        <text>Couples ATP hydrolysis with the unwinding of duplex DNA by translocating in the 3'-5' direction.</text>
        <dbReference type="EC" id="5.6.2.4"/>
    </reaction>
</comment>
<evidence type="ECO:0000256" key="2">
    <source>
        <dbReference type="ARBA" id="ARBA00022741"/>
    </source>
</evidence>
<protein>
    <recommendedName>
        <fullName evidence="8">DNA 3'-5' helicase</fullName>
        <ecNumber evidence="8">5.6.2.4</ecNumber>
    </recommendedName>
</protein>
<keyword evidence="6" id="KW-0413">Isomerase</keyword>
<dbReference type="EMBL" id="LBWG01000003">
    <property type="protein sequence ID" value="KKR04813.1"/>
    <property type="molecule type" value="Genomic_DNA"/>
</dbReference>
<evidence type="ECO:0000256" key="5">
    <source>
        <dbReference type="ARBA" id="ARBA00022840"/>
    </source>
</evidence>
<dbReference type="Proteomes" id="UP000033935">
    <property type="component" value="Unassembled WGS sequence"/>
</dbReference>
<evidence type="ECO:0000256" key="10">
    <source>
        <dbReference type="PROSITE-ProRule" id="PRU00560"/>
    </source>
</evidence>
<dbReference type="InterPro" id="IPR000212">
    <property type="entry name" value="DNA_helicase_UvrD/REP"/>
</dbReference>
<evidence type="ECO:0000259" key="11">
    <source>
        <dbReference type="PROSITE" id="PS51198"/>
    </source>
</evidence>
<evidence type="ECO:0000313" key="14">
    <source>
        <dbReference type="Proteomes" id="UP000033935"/>
    </source>
</evidence>
<feature type="domain" description="UvrD-like helicase ATP-binding" evidence="11">
    <location>
        <begin position="45"/>
        <end position="329"/>
    </location>
</feature>
<feature type="binding site" evidence="10">
    <location>
        <begin position="66"/>
        <end position="73"/>
    </location>
    <ligand>
        <name>ATP</name>
        <dbReference type="ChEBI" id="CHEBI:30616"/>
    </ligand>
</feature>
<dbReference type="InterPro" id="IPR027417">
    <property type="entry name" value="P-loop_NTPase"/>
</dbReference>
<evidence type="ECO:0000259" key="12">
    <source>
        <dbReference type="PROSITE" id="PS51217"/>
    </source>
</evidence>
<keyword evidence="3 10" id="KW-0378">Hydrolase</keyword>
<dbReference type="PATRIC" id="fig|1618995.3.peg.161"/>
<dbReference type="Gene3D" id="1.10.10.160">
    <property type="match status" value="1"/>
</dbReference>
<dbReference type="GO" id="GO:0000725">
    <property type="term" value="P:recombinational repair"/>
    <property type="evidence" value="ECO:0007669"/>
    <property type="project" value="TreeGrafter"/>
</dbReference>
<dbReference type="Pfam" id="PF00580">
    <property type="entry name" value="UvrD-helicase"/>
    <property type="match status" value="1"/>
</dbReference>
<comment type="similarity">
    <text evidence="1">Belongs to the helicase family. UvrD subfamily.</text>
</comment>
<dbReference type="GO" id="GO:0005829">
    <property type="term" value="C:cytosol"/>
    <property type="evidence" value="ECO:0007669"/>
    <property type="project" value="TreeGrafter"/>
</dbReference>
<reference evidence="13 14" key="1">
    <citation type="journal article" date="2015" name="Nature">
        <title>rRNA introns, odd ribosomes, and small enigmatic genomes across a large radiation of phyla.</title>
        <authorList>
            <person name="Brown C.T."/>
            <person name="Hug L.A."/>
            <person name="Thomas B.C."/>
            <person name="Sharon I."/>
            <person name="Castelle C.J."/>
            <person name="Singh A."/>
            <person name="Wilkins M.J."/>
            <person name="Williams K.H."/>
            <person name="Banfield J.F."/>
        </authorList>
    </citation>
    <scope>NUCLEOTIDE SEQUENCE [LARGE SCALE GENOMIC DNA]</scope>
</reference>
<evidence type="ECO:0000256" key="7">
    <source>
        <dbReference type="ARBA" id="ARBA00034617"/>
    </source>
</evidence>
<dbReference type="GO" id="GO:0003677">
    <property type="term" value="F:DNA binding"/>
    <property type="evidence" value="ECO:0007669"/>
    <property type="project" value="InterPro"/>
</dbReference>
<dbReference type="InterPro" id="IPR014017">
    <property type="entry name" value="DNA_helicase_UvrD-like_C"/>
</dbReference>
<dbReference type="CDD" id="cd17932">
    <property type="entry name" value="DEXQc_UvrD"/>
    <property type="match status" value="1"/>
</dbReference>
<evidence type="ECO:0000256" key="6">
    <source>
        <dbReference type="ARBA" id="ARBA00023235"/>
    </source>
</evidence>
<proteinExistence type="inferred from homology"/>
<dbReference type="EC" id="5.6.2.4" evidence="8"/>
<name>A0A0G0MNW3_9BACT</name>
<feature type="domain" description="UvrD-like helicase C-terminal" evidence="12">
    <location>
        <begin position="330"/>
        <end position="593"/>
    </location>
</feature>
<accession>A0A0G0MNW3</accession>
<dbReference type="PANTHER" id="PTHR11070">
    <property type="entry name" value="UVRD / RECB / PCRA DNA HELICASE FAMILY MEMBER"/>
    <property type="match status" value="1"/>
</dbReference>
<dbReference type="PANTHER" id="PTHR11070:SF3">
    <property type="entry name" value="DNA 3'-5' HELICASE"/>
    <property type="match status" value="1"/>
</dbReference>
<dbReference type="GO" id="GO:0043138">
    <property type="term" value="F:3'-5' DNA helicase activity"/>
    <property type="evidence" value="ECO:0007669"/>
    <property type="project" value="UniProtKB-EC"/>
</dbReference>
<dbReference type="GO" id="GO:0005524">
    <property type="term" value="F:ATP binding"/>
    <property type="evidence" value="ECO:0007669"/>
    <property type="project" value="UniProtKB-UniRule"/>
</dbReference>
<dbReference type="GO" id="GO:0016887">
    <property type="term" value="F:ATP hydrolysis activity"/>
    <property type="evidence" value="ECO:0007669"/>
    <property type="project" value="RHEA"/>
</dbReference>
<evidence type="ECO:0000313" key="13">
    <source>
        <dbReference type="EMBL" id="KKR04813.1"/>
    </source>
</evidence>
<keyword evidence="4 10" id="KW-0347">Helicase</keyword>
<keyword evidence="2 10" id="KW-0547">Nucleotide-binding</keyword>
<dbReference type="Gene3D" id="1.10.486.10">
    <property type="entry name" value="PCRA, domain 4"/>
    <property type="match status" value="1"/>
</dbReference>
<evidence type="ECO:0000256" key="3">
    <source>
        <dbReference type="ARBA" id="ARBA00022801"/>
    </source>
</evidence>
<dbReference type="InterPro" id="IPR014016">
    <property type="entry name" value="UvrD-like_ATP-bd"/>
</dbReference>
<evidence type="ECO:0000256" key="1">
    <source>
        <dbReference type="ARBA" id="ARBA00009922"/>
    </source>
</evidence>
<keyword evidence="5 10" id="KW-0067">ATP-binding</keyword>